<gene>
    <name evidence="3" type="primary">cheD</name>
    <name evidence="5" type="ORF">SAMN02745206_02501</name>
</gene>
<dbReference type="CDD" id="cd16352">
    <property type="entry name" value="CheD"/>
    <property type="match status" value="1"/>
</dbReference>
<dbReference type="STRING" id="1121391.SAMN02745206_02501"/>
<dbReference type="PANTHER" id="PTHR33525:SF3">
    <property type="entry name" value="RIBONUCLEASE Y"/>
    <property type="match status" value="1"/>
</dbReference>
<sequence length="457" mass="48807">MIRKAEGSRHGRRQIVPSGEFAVRRAGEGVLEAYLGTCVGVAIWDEQAQVGGIYHALLGEPLSPGMESHNPCRYAVSGLPLFMEALLENGADPRNLKAAVAGGAIVGPSDEVRIDLQIGSKTLEKVTSYLSATNIPVVLSETGGTFTCALCLDCRTWQPDIQPIGTHFAPPSSQRPSAPLGKEALPDLLEQVRPIPQTAFKIFNLLRTDTYDISEVSREIGRDQVLAARLLGLCNSPLYGTSEKITSLNRAVVRLGERRILQIAFSVFLSSVFPSGPGGYSLCKGGLFQHSVGTALIAEFLTRTTGGSPGKAYTNGLLHDIGKVVLDQAVVTQAPLFYRKAMSAEGSLVSVEREIFGTDHTQAGGALALHWGLPAGTIQAVSRHHDEAFAHSGDTDAAVLVLADFIANRFLSGTQLERMDPELVVLSLKRLGIGAGELERIVEVLPLEAIRSHAAGF</sequence>
<dbReference type="Pfam" id="PF08668">
    <property type="entry name" value="HDOD"/>
    <property type="match status" value="1"/>
</dbReference>
<reference evidence="6" key="1">
    <citation type="submission" date="2016-11" db="EMBL/GenBank/DDBJ databases">
        <authorList>
            <person name="Varghese N."/>
            <person name="Submissions S."/>
        </authorList>
    </citation>
    <scope>NUCLEOTIDE SEQUENCE [LARGE SCALE GENOMIC DNA]</scope>
    <source>
        <strain evidence="6">DSM 9756</strain>
    </source>
</reference>
<comment type="catalytic activity">
    <reaction evidence="3">
        <text>L-glutaminyl-[protein] + H2O = L-glutamyl-[protein] + NH4(+)</text>
        <dbReference type="Rhea" id="RHEA:16441"/>
        <dbReference type="Rhea" id="RHEA-COMP:10207"/>
        <dbReference type="Rhea" id="RHEA-COMP:10208"/>
        <dbReference type="ChEBI" id="CHEBI:15377"/>
        <dbReference type="ChEBI" id="CHEBI:28938"/>
        <dbReference type="ChEBI" id="CHEBI:29973"/>
        <dbReference type="ChEBI" id="CHEBI:30011"/>
        <dbReference type="EC" id="3.5.1.44"/>
    </reaction>
</comment>
<keyword evidence="6" id="KW-1185">Reference proteome</keyword>
<dbReference type="PANTHER" id="PTHR33525">
    <property type="match status" value="1"/>
</dbReference>
<dbReference type="SUPFAM" id="SSF64438">
    <property type="entry name" value="CNF1/YfiH-like putative cysteine hydrolases"/>
    <property type="match status" value="1"/>
</dbReference>
<protein>
    <recommendedName>
        <fullName evidence="3">Probable chemoreceptor glutamine deamidase CheD</fullName>
        <ecNumber evidence="3">3.5.1.44</ecNumber>
    </recommendedName>
</protein>
<evidence type="ECO:0000313" key="6">
    <source>
        <dbReference type="Proteomes" id="UP000184076"/>
    </source>
</evidence>
<evidence type="ECO:0000256" key="2">
    <source>
        <dbReference type="ARBA" id="ARBA00022801"/>
    </source>
</evidence>
<dbReference type="InterPro" id="IPR011324">
    <property type="entry name" value="Cytotoxic_necrot_fac-like_cat"/>
</dbReference>
<evidence type="ECO:0000259" key="4">
    <source>
        <dbReference type="PROSITE" id="PS51833"/>
    </source>
</evidence>
<feature type="domain" description="HDOD" evidence="4">
    <location>
        <begin position="192"/>
        <end position="387"/>
    </location>
</feature>
<dbReference type="Pfam" id="PF03975">
    <property type="entry name" value="CheD"/>
    <property type="match status" value="1"/>
</dbReference>
<dbReference type="SUPFAM" id="SSF109604">
    <property type="entry name" value="HD-domain/PDEase-like"/>
    <property type="match status" value="1"/>
</dbReference>
<dbReference type="InterPro" id="IPR003607">
    <property type="entry name" value="HD/PDEase_dom"/>
</dbReference>
<comment type="function">
    <text evidence="3">Probably deamidates glutamine residues to glutamate on methyl-accepting chemotaxis receptors (MCPs), playing an important role in chemotaxis.</text>
</comment>
<dbReference type="Gene3D" id="3.30.1330.200">
    <property type="match status" value="1"/>
</dbReference>
<dbReference type="GO" id="GO:0006935">
    <property type="term" value="P:chemotaxis"/>
    <property type="evidence" value="ECO:0007669"/>
    <property type="project" value="UniProtKB-UniRule"/>
</dbReference>
<proteinExistence type="inferred from homology"/>
<dbReference type="InterPro" id="IPR006675">
    <property type="entry name" value="HDIG_dom"/>
</dbReference>
<dbReference type="RefSeq" id="WP_073039971.1">
    <property type="nucleotide sequence ID" value="NZ_FQVB01000024.1"/>
</dbReference>
<dbReference type="InterPro" id="IPR038592">
    <property type="entry name" value="CheD-like_sf"/>
</dbReference>
<organism evidence="5 6">
    <name type="scientific">Desulfacinum infernum DSM 9756</name>
    <dbReference type="NCBI Taxonomy" id="1121391"/>
    <lineage>
        <taxon>Bacteria</taxon>
        <taxon>Pseudomonadati</taxon>
        <taxon>Thermodesulfobacteriota</taxon>
        <taxon>Syntrophobacteria</taxon>
        <taxon>Syntrophobacterales</taxon>
        <taxon>Syntrophobacteraceae</taxon>
        <taxon>Desulfacinum</taxon>
    </lineage>
</organism>
<evidence type="ECO:0000256" key="3">
    <source>
        <dbReference type="HAMAP-Rule" id="MF_01440"/>
    </source>
</evidence>
<dbReference type="Gene3D" id="1.10.3210.10">
    <property type="entry name" value="Hypothetical protein af1432"/>
    <property type="match status" value="1"/>
</dbReference>
<dbReference type="PROSITE" id="PS51833">
    <property type="entry name" value="HDOD"/>
    <property type="match status" value="1"/>
</dbReference>
<dbReference type="Proteomes" id="UP000184076">
    <property type="component" value="Unassembled WGS sequence"/>
</dbReference>
<name>A0A1M5DRB0_9BACT</name>
<dbReference type="CDD" id="cd00077">
    <property type="entry name" value="HDc"/>
    <property type="match status" value="1"/>
</dbReference>
<dbReference type="InterPro" id="IPR013976">
    <property type="entry name" value="HDOD"/>
</dbReference>
<evidence type="ECO:0000313" key="5">
    <source>
        <dbReference type="EMBL" id="SHF69513.1"/>
    </source>
</evidence>
<dbReference type="AlphaFoldDB" id="A0A1M5DRB0"/>
<accession>A0A1M5DRB0</accession>
<dbReference type="SMART" id="SM00471">
    <property type="entry name" value="HDc"/>
    <property type="match status" value="1"/>
</dbReference>
<dbReference type="InterPro" id="IPR005659">
    <property type="entry name" value="Chemorcpt_Glu_NH3ase_CheD"/>
</dbReference>
<dbReference type="NCBIfam" id="TIGR00277">
    <property type="entry name" value="HDIG"/>
    <property type="match status" value="1"/>
</dbReference>
<keyword evidence="1 3" id="KW-0145">Chemotaxis</keyword>
<dbReference type="EC" id="3.5.1.44" evidence="3"/>
<comment type="similarity">
    <text evidence="3">Belongs to the CheD family.</text>
</comment>
<dbReference type="InterPro" id="IPR052340">
    <property type="entry name" value="RNase_Y/CdgJ"/>
</dbReference>
<dbReference type="GO" id="GO:0050568">
    <property type="term" value="F:protein-glutamine glutaminase activity"/>
    <property type="evidence" value="ECO:0007669"/>
    <property type="project" value="UniProtKB-UniRule"/>
</dbReference>
<dbReference type="EMBL" id="FQVB01000024">
    <property type="protein sequence ID" value="SHF69513.1"/>
    <property type="molecule type" value="Genomic_DNA"/>
</dbReference>
<evidence type="ECO:0000256" key="1">
    <source>
        <dbReference type="ARBA" id="ARBA00022500"/>
    </source>
</evidence>
<dbReference type="HAMAP" id="MF_01440">
    <property type="entry name" value="CheD"/>
    <property type="match status" value="1"/>
</dbReference>
<keyword evidence="2 3" id="KW-0378">Hydrolase</keyword>